<feature type="modified residue" description="Phosphohistidine" evidence="7">
    <location>
        <position position="648"/>
    </location>
</feature>
<dbReference type="Gene3D" id="3.30.565.10">
    <property type="entry name" value="Histidine kinase-like ATPase, C-terminal domain"/>
    <property type="match status" value="1"/>
</dbReference>
<dbReference type="PROSITE" id="PS50851">
    <property type="entry name" value="CHEW"/>
    <property type="match status" value="1"/>
</dbReference>
<dbReference type="InterPro" id="IPR051315">
    <property type="entry name" value="Bact_Chemotaxis_CheA"/>
</dbReference>
<feature type="modified residue" description="Phosphohistidine" evidence="7">
    <location>
        <position position="1243"/>
    </location>
</feature>
<dbReference type="CDD" id="cd17546">
    <property type="entry name" value="REC_hyHK_CKI1_RcsC-like"/>
    <property type="match status" value="1"/>
</dbReference>
<dbReference type="PANTHER" id="PTHR43395:SF8">
    <property type="entry name" value="HISTIDINE KINASE"/>
    <property type="match status" value="1"/>
</dbReference>
<dbReference type="InterPro" id="IPR001789">
    <property type="entry name" value="Sig_transdc_resp-reg_receiver"/>
</dbReference>
<evidence type="ECO:0000256" key="8">
    <source>
        <dbReference type="PROSITE-ProRule" id="PRU00169"/>
    </source>
</evidence>
<feature type="modified residue" description="Phosphohistidine" evidence="7">
    <location>
        <position position="948"/>
    </location>
</feature>
<keyword evidence="3 8" id="KW-0597">Phosphoprotein</keyword>
<dbReference type="Gene3D" id="3.40.50.2300">
    <property type="match status" value="1"/>
</dbReference>
<dbReference type="PROSITE" id="PS50894">
    <property type="entry name" value="HPT"/>
    <property type="match status" value="5"/>
</dbReference>
<dbReference type="InterPro" id="IPR036641">
    <property type="entry name" value="HPT_dom_sf"/>
</dbReference>
<dbReference type="Proteomes" id="UP000633263">
    <property type="component" value="Unassembled WGS sequence"/>
</dbReference>
<dbReference type="SUPFAM" id="SSF55874">
    <property type="entry name" value="ATPase domain of HSP90 chaperone/DNA topoisomerase II/histidine kinase"/>
    <property type="match status" value="1"/>
</dbReference>
<dbReference type="InterPro" id="IPR002545">
    <property type="entry name" value="CheW-lke_dom"/>
</dbReference>
<feature type="region of interest" description="Disordered" evidence="9">
    <location>
        <begin position="1321"/>
        <end position="1355"/>
    </location>
</feature>
<evidence type="ECO:0000256" key="6">
    <source>
        <dbReference type="ARBA" id="ARBA00023012"/>
    </source>
</evidence>
<reference evidence="15" key="1">
    <citation type="journal article" date="2019" name="Int. J. Syst. Evol. Microbiol.">
        <title>The Global Catalogue of Microorganisms (GCM) 10K type strain sequencing project: providing services to taxonomists for standard genome sequencing and annotation.</title>
        <authorList>
            <consortium name="The Broad Institute Genomics Platform"/>
            <consortium name="The Broad Institute Genome Sequencing Center for Infectious Disease"/>
            <person name="Wu L."/>
            <person name="Ma J."/>
        </authorList>
    </citation>
    <scope>NUCLEOTIDE SEQUENCE [LARGE SCALE GENOMIC DNA]</scope>
    <source>
        <strain evidence="15">JCM 11590</strain>
    </source>
</reference>
<comment type="catalytic activity">
    <reaction evidence="1">
        <text>ATP + protein L-histidine = ADP + protein N-phospho-L-histidine.</text>
        <dbReference type="EC" id="2.7.13.3"/>
    </reaction>
</comment>
<feature type="region of interest" description="Disordered" evidence="9">
    <location>
        <begin position="1161"/>
        <end position="1195"/>
    </location>
</feature>
<evidence type="ECO:0000256" key="7">
    <source>
        <dbReference type="PROSITE-ProRule" id="PRU00110"/>
    </source>
</evidence>
<dbReference type="CDD" id="cd00088">
    <property type="entry name" value="HPT"/>
    <property type="match status" value="4"/>
</dbReference>
<dbReference type="SMART" id="SM01231">
    <property type="entry name" value="H-kinase_dim"/>
    <property type="match status" value="1"/>
</dbReference>
<evidence type="ECO:0000259" key="10">
    <source>
        <dbReference type="PROSITE" id="PS50109"/>
    </source>
</evidence>
<feature type="domain" description="HPt" evidence="13">
    <location>
        <begin position="601"/>
        <end position="708"/>
    </location>
</feature>
<dbReference type="SMART" id="SM00448">
    <property type="entry name" value="REC"/>
    <property type="match status" value="1"/>
</dbReference>
<dbReference type="SMART" id="SM00387">
    <property type="entry name" value="HATPase_c"/>
    <property type="match status" value="1"/>
</dbReference>
<evidence type="ECO:0000256" key="2">
    <source>
        <dbReference type="ARBA" id="ARBA00012438"/>
    </source>
</evidence>
<feature type="modified residue" description="4-aspartylphosphate" evidence="8">
    <location>
        <position position="2048"/>
    </location>
</feature>
<dbReference type="SMART" id="SM00073">
    <property type="entry name" value="HPT"/>
    <property type="match status" value="4"/>
</dbReference>
<comment type="caution">
    <text evidence="14">The sequence shown here is derived from an EMBL/GenBank/DDBJ whole genome shotgun (WGS) entry which is preliminary data.</text>
</comment>
<feature type="region of interest" description="Disordered" evidence="9">
    <location>
        <begin position="765"/>
        <end position="784"/>
    </location>
</feature>
<organism evidence="14 15">
    <name type="scientific">Halopseudomonas pertucinogena</name>
    <dbReference type="NCBI Taxonomy" id="86175"/>
    <lineage>
        <taxon>Bacteria</taxon>
        <taxon>Pseudomonadati</taxon>
        <taxon>Pseudomonadota</taxon>
        <taxon>Gammaproteobacteria</taxon>
        <taxon>Pseudomonadales</taxon>
        <taxon>Pseudomonadaceae</taxon>
        <taxon>Halopseudomonas</taxon>
    </lineage>
</organism>
<dbReference type="Pfam" id="PF01627">
    <property type="entry name" value="Hpt"/>
    <property type="match status" value="5"/>
</dbReference>
<proteinExistence type="predicted"/>
<dbReference type="InterPro" id="IPR003594">
    <property type="entry name" value="HATPase_dom"/>
</dbReference>
<keyword evidence="4" id="KW-0808">Transferase</keyword>
<dbReference type="InterPro" id="IPR005467">
    <property type="entry name" value="His_kinase_dom"/>
</dbReference>
<feature type="domain" description="Response regulatory" evidence="11">
    <location>
        <begin position="1999"/>
        <end position="2115"/>
    </location>
</feature>
<protein>
    <recommendedName>
        <fullName evidence="2">histidine kinase</fullName>
        <ecNumber evidence="2">2.7.13.3</ecNumber>
    </recommendedName>
</protein>
<dbReference type="Pfam" id="PF01584">
    <property type="entry name" value="CheW"/>
    <property type="match status" value="1"/>
</dbReference>
<feature type="domain" description="HPt" evidence="13">
    <location>
        <begin position="1040"/>
        <end position="1139"/>
    </location>
</feature>
<feature type="domain" description="HPt" evidence="13">
    <location>
        <begin position="902"/>
        <end position="1005"/>
    </location>
</feature>
<name>A0ABQ2CQN1_9GAMM</name>
<dbReference type="Pfam" id="PF02518">
    <property type="entry name" value="HATPase_c"/>
    <property type="match status" value="1"/>
</dbReference>
<evidence type="ECO:0000256" key="3">
    <source>
        <dbReference type="ARBA" id="ARBA00022553"/>
    </source>
</evidence>
<dbReference type="SUPFAM" id="SSF47226">
    <property type="entry name" value="Histidine-containing phosphotransfer domain, HPT domain"/>
    <property type="match status" value="7"/>
</dbReference>
<keyword evidence="15" id="KW-1185">Reference proteome</keyword>
<evidence type="ECO:0000313" key="15">
    <source>
        <dbReference type="Proteomes" id="UP000633263"/>
    </source>
</evidence>
<keyword evidence="6" id="KW-0902">Two-component regulatory system</keyword>
<keyword evidence="5" id="KW-0418">Kinase</keyword>
<evidence type="ECO:0000313" key="14">
    <source>
        <dbReference type="EMBL" id="GGJ02540.1"/>
    </source>
</evidence>
<dbReference type="Gene3D" id="1.20.120.160">
    <property type="entry name" value="HPT domain"/>
    <property type="match status" value="6"/>
</dbReference>
<feature type="domain" description="HPt" evidence="13">
    <location>
        <begin position="1196"/>
        <end position="1300"/>
    </location>
</feature>
<dbReference type="CDD" id="cd16916">
    <property type="entry name" value="HATPase_CheA-like"/>
    <property type="match status" value="1"/>
</dbReference>
<dbReference type="InterPro" id="IPR036890">
    <property type="entry name" value="HATPase_C_sf"/>
</dbReference>
<dbReference type="InterPro" id="IPR036061">
    <property type="entry name" value="CheW-like_dom_sf"/>
</dbReference>
<evidence type="ECO:0000256" key="9">
    <source>
        <dbReference type="SAM" id="MobiDB-lite"/>
    </source>
</evidence>
<dbReference type="EMBL" id="BMNN01000004">
    <property type="protein sequence ID" value="GGJ02540.1"/>
    <property type="molecule type" value="Genomic_DNA"/>
</dbReference>
<evidence type="ECO:0000256" key="1">
    <source>
        <dbReference type="ARBA" id="ARBA00000085"/>
    </source>
</evidence>
<evidence type="ECO:0000259" key="11">
    <source>
        <dbReference type="PROSITE" id="PS50110"/>
    </source>
</evidence>
<accession>A0ABQ2CQN1</accession>
<evidence type="ECO:0000256" key="4">
    <source>
        <dbReference type="ARBA" id="ARBA00022679"/>
    </source>
</evidence>
<feature type="compositionally biased region" description="Low complexity" evidence="9">
    <location>
        <begin position="1338"/>
        <end position="1350"/>
    </location>
</feature>
<dbReference type="PROSITE" id="PS50109">
    <property type="entry name" value="HIS_KIN"/>
    <property type="match status" value="1"/>
</dbReference>
<evidence type="ECO:0000259" key="12">
    <source>
        <dbReference type="PROSITE" id="PS50851"/>
    </source>
</evidence>
<dbReference type="Gene3D" id="2.30.30.40">
    <property type="entry name" value="SH3 Domains"/>
    <property type="match status" value="1"/>
</dbReference>
<dbReference type="Pfam" id="PF26379">
    <property type="entry name" value="FimL_2nd"/>
    <property type="match status" value="1"/>
</dbReference>
<dbReference type="SMART" id="SM00260">
    <property type="entry name" value="CheW"/>
    <property type="match status" value="1"/>
</dbReference>
<dbReference type="InterPro" id="IPR004105">
    <property type="entry name" value="CheA-like_dim"/>
</dbReference>
<dbReference type="PANTHER" id="PTHR43395">
    <property type="entry name" value="SENSOR HISTIDINE KINASE CHEA"/>
    <property type="match status" value="1"/>
</dbReference>
<dbReference type="InterPro" id="IPR058661">
    <property type="entry name" value="FimL_2nd"/>
</dbReference>
<evidence type="ECO:0000256" key="5">
    <source>
        <dbReference type="ARBA" id="ARBA00022777"/>
    </source>
</evidence>
<dbReference type="EC" id="2.7.13.3" evidence="2"/>
<dbReference type="InterPro" id="IPR011006">
    <property type="entry name" value="CheY-like_superfamily"/>
</dbReference>
<feature type="compositionally biased region" description="Basic and acidic residues" evidence="9">
    <location>
        <begin position="1168"/>
        <end position="1179"/>
    </location>
</feature>
<dbReference type="PROSITE" id="PS50110">
    <property type="entry name" value="RESPONSE_REGULATORY"/>
    <property type="match status" value="1"/>
</dbReference>
<feature type="domain" description="Histidine kinase" evidence="10">
    <location>
        <begin position="1605"/>
        <end position="1838"/>
    </location>
</feature>
<dbReference type="InterPro" id="IPR004358">
    <property type="entry name" value="Sig_transdc_His_kin-like_C"/>
</dbReference>
<dbReference type="PRINTS" id="PR00344">
    <property type="entry name" value="BCTRLSENSOR"/>
</dbReference>
<comment type="caution">
    <text evidence="7">Lacks conserved residue(s) required for the propagation of feature annotation.</text>
</comment>
<feature type="compositionally biased region" description="Low complexity" evidence="9">
    <location>
        <begin position="1180"/>
        <end position="1190"/>
    </location>
</feature>
<evidence type="ECO:0000259" key="13">
    <source>
        <dbReference type="PROSITE" id="PS50894"/>
    </source>
</evidence>
<dbReference type="Pfam" id="PF00072">
    <property type="entry name" value="Response_reg"/>
    <property type="match status" value="1"/>
</dbReference>
<dbReference type="SUPFAM" id="SSF50341">
    <property type="entry name" value="CheW-like"/>
    <property type="match status" value="1"/>
</dbReference>
<feature type="domain" description="CheW-like" evidence="12">
    <location>
        <begin position="1840"/>
        <end position="1979"/>
    </location>
</feature>
<dbReference type="SUPFAM" id="SSF52172">
    <property type="entry name" value="CheY-like"/>
    <property type="match status" value="1"/>
</dbReference>
<gene>
    <name evidence="14" type="ORF">GCM10009083_19270</name>
</gene>
<dbReference type="InterPro" id="IPR008207">
    <property type="entry name" value="Sig_transdc_His_kin_Hpt_dom"/>
</dbReference>
<feature type="domain" description="HPt" evidence="13">
    <location>
        <begin position="1356"/>
        <end position="1453"/>
    </location>
</feature>
<sequence>MGDRHDYVALDWVKGEISETLNQARQALEAYVENPGDTTRLRFCLTYIHQVHGTLQMVEFYGAALLAEEMEKLAQALMHGSCSRQSEALEVLMQAILQMPAYLDRVQSARRDMPLLLLPLLNDMRTARGENLLTETAVFNPRLKTGEPQPQQPGVDFASEGVLLQLRKLRQAMQITHAAIIRGQDVERNSHQMARVFDRLQQLCTGTRFAELWAVFAGVAEGLGHGSIENGAAIRQLLRLGDRELRDLLEDAASIASREPNSELLRNLLFYVAKSAGDTPRLSALREHYQLAALWQEEPAPASESHSRLVGPDKDTMQSVAVALNEELLQVKERLDLFVRSTSRSQQDLDGLLPDMKRIADTLAVLGLGQPRRVLQEQIERVEQMTLADEPPADAQLMEIAGGMLYVEASMHGILAMERVAADGPAQGSQGSQLADAGEILQIQQQVVLEARNALEQTREAINAFIAAQWDFSLLEPVDELLNSIRGGLAMLPLERAANVVAACRLYIHRELFVRQRRPDWEALDTLADVISGIDYYLERVARDDIDRGEGILAAAEGCLAVLGYAPADLPALLAEEEQDDPAVLADEPAQAVAAEPDEDEDELDPELLEIFVEEVGEVLETLDEYSPQWQADPDNKAARTEVRRAFHTLKGSGRMVKASILAELAWAVENMLNRVIDGNVEASPAVFAVVNAVRELMPGLLEDFAAGRAAPSPVVDRLAGQAEMLSRGETLTEPVSLEGAQANSPESAEESADIEPTFELADASEGDDTGAALEPTAEVPGEPTVAEEPFTAWQGPDVADEEVLEFEITELPEVDVQIADAVEDLDFGQFDEPQPLDESLPDEGLENITLEPLEDAAEQAQDATLPERLDTLPQADEPEPELPVVAVEEHDLPAEAAEPMSGELDPLLLKIFRTETEAHIGQIRGFLEKCEQSLPQPLSDALQRALHTLKGSAHMAGIQPVAQLATPLEKLAKDFKTNLIPADRPLAELLGDAVDKLEQWLAQGDARQPIAGSEELLSRLDALYGQAMEERESSRAQLEGGSDTDLLSIFLTEGIELLLDASDELAQGRQIDHAALARALRALADVAQDVELGPIEELCQGLEDVHEALVGQRLPFSDEVASSLAQGHERLIAMMDQVAAHQHVQSASGELQLLQELFSQPLGTGDPHAETAESDADRGPSAPAAPSAGLWDPTDAGTDDELVDIFLEEAQEILDSAAGSLTQWLAEPAEEAPLHAVLRDLHTLKGGARMAEIRPVGDLAHELEFLYEGLVGKRFELVEGLPALLLACQDSLAEMVEGILAGRSISDGMGLVRAIRDFRAAPDQPPRLPTEGTAELPEAAPQQAATAEPPVTPEPQPTVPGMLGMFIEEARELLQPCAALVGQLQGDPQASLDLLHRLQTLKGSARLAGQQALAEQARELEQALHQTGESDQPQLQLQLSRLQAAIEQLAQGQGIEQVSWELPVPAARPTGAPMAAPDPAAAGRTLADVRQILRDAMGVGRDEAAGTSRASVQETVKVPAALLEELVNLAGETSIFRGRVEQQVSDISHTLNDMESTIERVRDQLRRLDMETQAQILSRHQEEIEQGYEDFDPLEMDRYSQLQQLSRSLFESASDMLDLKETLATRSRDAETLLLQQARVNTELQEGLMRTRMVPFERLLPRLRRVVRQVSTEVGKQIELVVANAEGEMDRSVLERMMSPLEHMLRNAVDHGIETPERRAELGKPAEGRITLELEREGGEILLRLSDDGRGIDLEAVRRKAIERGLMDADANLTDQEILQFILEAGFSTAAQVTQISGRGVGMDVVNSEIKQLGGSMTLTTEPGQGTTFIIRLPFTVSVNRALMVYSGDDLYAIPLNTIEGIVRVSGYELEAYYAPGAPPFEYAGKHYDLRYLGDLLATGQQPRLSGHSLPLPVILVRGAEHSIAVQVDSLAGSREIVVKNLGKQFAVVSGISGATILGDGRVVVILDLLAVIRAQQAHAQHQQRIEQPSAVEDRATLVMVVDDSITVRKVTSRLLERHGMEVVTAKDGVDAIAQLQDLQPDIMLLDIEMPRMDGFEVATLVRHDERLQDLPIIMITSRTGEKHRERARSLGVNEYLGKPYQEAQLLELIGSLVEAGD</sequence>